<dbReference type="Gene3D" id="2.30.30.40">
    <property type="entry name" value="SH3 Domains"/>
    <property type="match status" value="1"/>
</dbReference>
<dbReference type="InterPro" id="IPR001452">
    <property type="entry name" value="SH3_domain"/>
</dbReference>
<feature type="compositionally biased region" description="Polar residues" evidence="3">
    <location>
        <begin position="41"/>
        <end position="59"/>
    </location>
</feature>
<accession>A0A6P8HH37</accession>
<dbReference type="SMART" id="SM00326">
    <property type="entry name" value="SH3"/>
    <property type="match status" value="1"/>
</dbReference>
<dbReference type="SUPFAM" id="SSF50044">
    <property type="entry name" value="SH3-domain"/>
    <property type="match status" value="1"/>
</dbReference>
<evidence type="ECO:0000256" key="3">
    <source>
        <dbReference type="SAM" id="MobiDB-lite"/>
    </source>
</evidence>
<feature type="region of interest" description="Disordered" evidence="3">
    <location>
        <begin position="1"/>
        <end position="70"/>
    </location>
</feature>
<dbReference type="PROSITE" id="PS50002">
    <property type="entry name" value="SH3"/>
    <property type="match status" value="1"/>
</dbReference>
<dbReference type="GO" id="GO:0003676">
    <property type="term" value="F:nucleic acid binding"/>
    <property type="evidence" value="ECO:0007669"/>
    <property type="project" value="InterPro"/>
</dbReference>
<dbReference type="SMART" id="SM00451">
    <property type="entry name" value="ZnF_U1"/>
    <property type="match status" value="1"/>
</dbReference>
<dbReference type="Pfam" id="PF12874">
    <property type="entry name" value="zf-met"/>
    <property type="match status" value="1"/>
</dbReference>
<keyword evidence="5" id="KW-1185">Reference proteome</keyword>
<reference evidence="6" key="1">
    <citation type="submission" date="2025-08" db="UniProtKB">
        <authorList>
            <consortium name="RefSeq"/>
        </authorList>
    </citation>
    <scope>IDENTIFICATION</scope>
    <source>
        <tissue evidence="6">Tentacle</tissue>
    </source>
</reference>
<name>A0A6P8HH37_ACTTE</name>
<protein>
    <submittedName>
        <fullName evidence="6">Uncharacterized protein LOC116292061</fullName>
    </submittedName>
</protein>
<dbReference type="InterPro" id="IPR003604">
    <property type="entry name" value="Matrin/U1-like-C_Znf_C2H2"/>
</dbReference>
<dbReference type="GO" id="GO:0008270">
    <property type="term" value="F:zinc ion binding"/>
    <property type="evidence" value="ECO:0007669"/>
    <property type="project" value="InterPro"/>
</dbReference>
<dbReference type="Proteomes" id="UP000515163">
    <property type="component" value="Unplaced"/>
</dbReference>
<evidence type="ECO:0000313" key="6">
    <source>
        <dbReference type="RefSeq" id="XP_031555161.1"/>
    </source>
</evidence>
<evidence type="ECO:0000313" key="5">
    <source>
        <dbReference type="Proteomes" id="UP000515163"/>
    </source>
</evidence>
<dbReference type="OrthoDB" id="5971719at2759"/>
<gene>
    <name evidence="6" type="primary">LOC116292061</name>
</gene>
<sequence length="231" mass="25784">MTKGQGKGRGMLQMDTWMPARRPGQPRNTNIKPIIVKELVQNEQKPETNGTLENGSSVKTAHPTPPTPKGPKILIAKYNYEANKANPGGFEEMSITAGERLTFVASHPVNPYWWEALKETGEIAFIPATYVMILEEKVTSLPWLEERKAEKEKVEQEKIASRSTGFGAPEKTVFKPYSSAYTNPEKDSSNNKPEYFCELCNKQLNGPKPYEAHIVSKAHKDEVEAASAYVS</sequence>
<keyword evidence="1 2" id="KW-0728">SH3 domain</keyword>
<evidence type="ECO:0000256" key="2">
    <source>
        <dbReference type="PROSITE-ProRule" id="PRU00192"/>
    </source>
</evidence>
<dbReference type="RefSeq" id="XP_031555161.1">
    <property type="nucleotide sequence ID" value="XM_031699301.1"/>
</dbReference>
<proteinExistence type="predicted"/>
<dbReference type="InterPro" id="IPR036236">
    <property type="entry name" value="Znf_C2H2_sf"/>
</dbReference>
<dbReference type="AlphaFoldDB" id="A0A6P8HH37"/>
<dbReference type="InParanoid" id="A0A6P8HH37"/>
<evidence type="ECO:0000256" key="1">
    <source>
        <dbReference type="ARBA" id="ARBA00022443"/>
    </source>
</evidence>
<dbReference type="InterPro" id="IPR013087">
    <property type="entry name" value="Znf_C2H2_type"/>
</dbReference>
<feature type="domain" description="SH3" evidence="4">
    <location>
        <begin position="69"/>
        <end position="136"/>
    </location>
</feature>
<organism evidence="5 6">
    <name type="scientific">Actinia tenebrosa</name>
    <name type="common">Australian red waratah sea anemone</name>
    <dbReference type="NCBI Taxonomy" id="6105"/>
    <lineage>
        <taxon>Eukaryota</taxon>
        <taxon>Metazoa</taxon>
        <taxon>Cnidaria</taxon>
        <taxon>Anthozoa</taxon>
        <taxon>Hexacorallia</taxon>
        <taxon>Actiniaria</taxon>
        <taxon>Actiniidae</taxon>
        <taxon>Actinia</taxon>
    </lineage>
</organism>
<dbReference type="InterPro" id="IPR036028">
    <property type="entry name" value="SH3-like_dom_sf"/>
</dbReference>
<dbReference type="KEGG" id="aten:116292061"/>
<dbReference type="SUPFAM" id="SSF57667">
    <property type="entry name" value="beta-beta-alpha zinc fingers"/>
    <property type="match status" value="1"/>
</dbReference>
<dbReference type="GeneID" id="116292061"/>
<dbReference type="PROSITE" id="PS00028">
    <property type="entry name" value="ZINC_FINGER_C2H2_1"/>
    <property type="match status" value="1"/>
</dbReference>
<dbReference type="Gene3D" id="3.30.160.60">
    <property type="entry name" value="Classic Zinc Finger"/>
    <property type="match status" value="1"/>
</dbReference>
<evidence type="ECO:0000259" key="4">
    <source>
        <dbReference type="PROSITE" id="PS50002"/>
    </source>
</evidence>